<reference evidence="3 4" key="1">
    <citation type="submission" date="2021-03" db="EMBL/GenBank/DDBJ databases">
        <title>Genomic Encyclopedia of Type Strains, Phase IV (KMG-IV): sequencing the most valuable type-strain genomes for metagenomic binning, comparative biology and taxonomic classification.</title>
        <authorList>
            <person name="Goeker M."/>
        </authorList>
    </citation>
    <scope>NUCLEOTIDE SEQUENCE [LARGE SCALE GENOMIC DNA]</scope>
    <source>
        <strain evidence="3 4">DSM 101953</strain>
    </source>
</reference>
<comment type="caution">
    <text evidence="3">The sequence shown here is derived from an EMBL/GenBank/DDBJ whole genome shotgun (WGS) entry which is preliminary data.</text>
</comment>
<dbReference type="Proteomes" id="UP000773462">
    <property type="component" value="Unassembled WGS sequence"/>
</dbReference>
<keyword evidence="2" id="KW-1133">Transmembrane helix</keyword>
<proteinExistence type="predicted"/>
<evidence type="ECO:0000256" key="2">
    <source>
        <dbReference type="SAM" id="Phobius"/>
    </source>
</evidence>
<evidence type="ECO:0008006" key="5">
    <source>
        <dbReference type="Google" id="ProtNLM"/>
    </source>
</evidence>
<evidence type="ECO:0000313" key="3">
    <source>
        <dbReference type="EMBL" id="MBP2114137.1"/>
    </source>
</evidence>
<evidence type="ECO:0000313" key="4">
    <source>
        <dbReference type="Proteomes" id="UP000773462"/>
    </source>
</evidence>
<accession>A0ABS4NVP3</accession>
<organism evidence="3 4">
    <name type="scientific">Paenibacillus silagei</name>
    <dbReference type="NCBI Taxonomy" id="1670801"/>
    <lineage>
        <taxon>Bacteria</taxon>
        <taxon>Bacillati</taxon>
        <taxon>Bacillota</taxon>
        <taxon>Bacilli</taxon>
        <taxon>Bacillales</taxon>
        <taxon>Paenibacillaceae</taxon>
        <taxon>Paenibacillus</taxon>
    </lineage>
</organism>
<keyword evidence="2" id="KW-0472">Membrane</keyword>
<dbReference type="EMBL" id="JAGGLV010000015">
    <property type="protein sequence ID" value="MBP2114137.1"/>
    <property type="molecule type" value="Genomic_DNA"/>
</dbReference>
<feature type="transmembrane region" description="Helical" evidence="2">
    <location>
        <begin position="54"/>
        <end position="73"/>
    </location>
</feature>
<protein>
    <recommendedName>
        <fullName evidence="5">Flp pilus-assembly TadG-like N-terminal domain-containing protein</fullName>
    </recommendedName>
</protein>
<feature type="coiled-coil region" evidence="1">
    <location>
        <begin position="308"/>
        <end position="342"/>
    </location>
</feature>
<keyword evidence="4" id="KW-1185">Reference proteome</keyword>
<gene>
    <name evidence="3" type="ORF">J2Z70_004298</name>
</gene>
<keyword evidence="1" id="KW-0175">Coiled coil</keyword>
<sequence length="778" mass="85063">MRIFSHSRCLSKSPGRSRCLNYGGDPISSSTSQGTGKWSPGYIVRCLRSAEGSVSIFLIMVLAFVFLFNAVLIDYARIAAVNVQEERLARAAIRSVMSAYDIELRENYGLFAFGGGDGNQLLSKVLNDNLYESGRGDAFNLLPVMVDSSSLDWSRPLGTYEVFRRQIMEEMKYKAPVDIALELAGKLKPLSAAMTEASRTTEILGDLQPLYDQREEALDLMLKKRKEAADSAQNLQKLLMNPPGDSIPARSLASLAASSDIPAMYGDYVNKYYDDYYRPPKTWPKYTAVLSQYQVQIGEVTGKIPAVLADFQEKNSRLLDEAEAALEQVNALNLQMQSVIDQADADASTAGDDPAHNWDIPDTAGELSSEPLKKLRAQVEGLILPPAELSGMGNNIGVQRSAALPLEPLVSGLPSILSTASGLYADYSLMSAGVLNASQAVHGYISSYGQDGTVIKQEAEQIENRRTADSQRKQIEGQAKKKLGDAMKLLDQIRALGSSAYEAMEQYGSLRQYYQQNVAFNEGLEQGPGAAVNTGDQYAAGKSSMKDMDGIYAAMGSVLAGARDRLYQTEYSAMYFRHFDLSALTSLASGSAEGFGEQLGEQLKPQAQELEYVLYGFYNPAGNVAAAYGEIFALRLAVRTMEGLIEKAGMGNPLVVLAAALLYGIEQAIQDMIQLCTKGEIPLSKYMTAQLSYRDYLRLFLLLHGGGEEQLSRMLALIRLNTGINPVEKYTYASARITMGMQLWFLPGVVKLVNYSAGLPGDVRGKVYFRQAAADFSY</sequence>
<evidence type="ECO:0000256" key="1">
    <source>
        <dbReference type="SAM" id="Coils"/>
    </source>
</evidence>
<name>A0ABS4NVP3_9BACL</name>
<keyword evidence="2" id="KW-0812">Transmembrane</keyword>